<keyword evidence="4" id="KW-1185">Reference proteome</keyword>
<evidence type="ECO:0000256" key="1">
    <source>
        <dbReference type="SAM" id="MobiDB-lite"/>
    </source>
</evidence>
<feature type="signal peptide" evidence="2">
    <location>
        <begin position="1"/>
        <end position="16"/>
    </location>
</feature>
<feature type="chain" id="PRO_5042949506" evidence="2">
    <location>
        <begin position="17"/>
        <end position="85"/>
    </location>
</feature>
<accession>A0AAN8G7P2</accession>
<reference evidence="3 4" key="1">
    <citation type="submission" date="2019-10" db="EMBL/GenBank/DDBJ databases">
        <title>Assembly and Annotation for the nematode Trichostrongylus colubriformis.</title>
        <authorList>
            <person name="Martin J."/>
        </authorList>
    </citation>
    <scope>NUCLEOTIDE SEQUENCE [LARGE SCALE GENOMIC DNA]</scope>
    <source>
        <strain evidence="3">G859</strain>
        <tissue evidence="3">Whole worm</tissue>
    </source>
</reference>
<dbReference type="Proteomes" id="UP001331761">
    <property type="component" value="Unassembled WGS sequence"/>
</dbReference>
<feature type="compositionally biased region" description="Polar residues" evidence="1">
    <location>
        <begin position="43"/>
        <end position="52"/>
    </location>
</feature>
<proteinExistence type="predicted"/>
<feature type="region of interest" description="Disordered" evidence="1">
    <location>
        <begin position="25"/>
        <end position="60"/>
    </location>
</feature>
<feature type="compositionally biased region" description="Basic and acidic residues" evidence="1">
    <location>
        <begin position="29"/>
        <end position="41"/>
    </location>
</feature>
<gene>
    <name evidence="3" type="ORF">GCK32_009490</name>
</gene>
<comment type="caution">
    <text evidence="3">The sequence shown here is derived from an EMBL/GenBank/DDBJ whole genome shotgun (WGS) entry which is preliminary data.</text>
</comment>
<evidence type="ECO:0000313" key="4">
    <source>
        <dbReference type="Proteomes" id="UP001331761"/>
    </source>
</evidence>
<dbReference type="EMBL" id="WIXE01001777">
    <property type="protein sequence ID" value="KAK5985405.1"/>
    <property type="molecule type" value="Genomic_DNA"/>
</dbReference>
<keyword evidence="2" id="KW-0732">Signal</keyword>
<dbReference type="AlphaFoldDB" id="A0AAN8G7P2"/>
<organism evidence="3 4">
    <name type="scientific">Trichostrongylus colubriformis</name>
    <name type="common">Black scour worm</name>
    <dbReference type="NCBI Taxonomy" id="6319"/>
    <lineage>
        <taxon>Eukaryota</taxon>
        <taxon>Metazoa</taxon>
        <taxon>Ecdysozoa</taxon>
        <taxon>Nematoda</taxon>
        <taxon>Chromadorea</taxon>
        <taxon>Rhabditida</taxon>
        <taxon>Rhabditina</taxon>
        <taxon>Rhabditomorpha</taxon>
        <taxon>Strongyloidea</taxon>
        <taxon>Trichostrongylidae</taxon>
        <taxon>Trichostrongylus</taxon>
    </lineage>
</organism>
<evidence type="ECO:0000256" key="2">
    <source>
        <dbReference type="SAM" id="SignalP"/>
    </source>
</evidence>
<protein>
    <submittedName>
        <fullName evidence="3">Uncharacterized protein</fullName>
    </submittedName>
</protein>
<name>A0AAN8G7P2_TRICO</name>
<sequence length="85" mass="9776">MQFFFAVLALILSVAAFPSKVEVMDESSSESHEEADVREGPSDTDTFTSTTLWKGPQRHHPHYPGYGNYPYYGYGYYPYGYGHYY</sequence>
<evidence type="ECO:0000313" key="3">
    <source>
        <dbReference type="EMBL" id="KAK5985405.1"/>
    </source>
</evidence>